<dbReference type="AlphaFoldDB" id="B9RBP4"/>
<keyword evidence="4" id="KW-0496">Mitochondrion</keyword>
<sequence length="351" mass="39838">MSEELIKAAFWKPSRFPPSPIIPGYIQRRFTNFCPIPWHQPQRRNHVGYLMKGVSSSLRAAFSHCVEQVRSYDYHHYLCLLELPPHMRKAAFALRAFNVETARAMDVASDPRIGLMRLLWWQETIDKIYANKLIEHPTAQALSSAISEYKITKGWLKRSVEARINDARREVTDIPETIEELEKYAEDTVSTILYMTLQAGGIRSTAADHAASHVGKASGLLLLLRSLPYHASRNRHFSYIPSEVAAKHGLLVKERGRPEIRIDSREGLCDTVFEIASVANVHLQKARALAGTVPVEARPVLLPAVPAQVLLDSLSEVQFDVFDPRLERGILGIPPLLYQLKLKWSSWRGRY</sequence>
<evidence type="ECO:0000256" key="4">
    <source>
        <dbReference type="ARBA" id="ARBA00023128"/>
    </source>
</evidence>
<gene>
    <name evidence="7" type="ORF">RCOM_1679680</name>
</gene>
<evidence type="ECO:0000313" key="8">
    <source>
        <dbReference type="Proteomes" id="UP000008311"/>
    </source>
</evidence>
<evidence type="ECO:0000256" key="3">
    <source>
        <dbReference type="ARBA" id="ARBA00022946"/>
    </source>
</evidence>
<keyword evidence="2" id="KW-0999">Mitochondrion inner membrane</keyword>
<dbReference type="EMBL" id="EQ973774">
    <property type="protein sequence ID" value="EEF50965.1"/>
    <property type="molecule type" value="Genomic_DNA"/>
</dbReference>
<evidence type="ECO:0000256" key="6">
    <source>
        <dbReference type="ARBA" id="ARBA00038273"/>
    </source>
</evidence>
<keyword evidence="3" id="KW-0809">Transit peptide</keyword>
<comment type="similarity">
    <text evidence="6">Belongs to the NDUFAF6 family.</text>
</comment>
<evidence type="ECO:0000313" key="7">
    <source>
        <dbReference type="EMBL" id="EEF50965.1"/>
    </source>
</evidence>
<dbReference type="eggNOG" id="KOG4411">
    <property type="taxonomic scope" value="Eukaryota"/>
</dbReference>
<comment type="subcellular location">
    <subcellularLocation>
        <location evidence="1">Mitochondrion inner membrane</location>
    </subcellularLocation>
</comment>
<dbReference type="Proteomes" id="UP000008311">
    <property type="component" value="Unassembled WGS sequence"/>
</dbReference>
<dbReference type="InterPro" id="IPR002060">
    <property type="entry name" value="Squ/phyt_synthse"/>
</dbReference>
<evidence type="ECO:0000256" key="5">
    <source>
        <dbReference type="ARBA" id="ARBA00023136"/>
    </source>
</evidence>
<accession>B9RBP4</accession>
<dbReference type="FunCoup" id="B9RBP4">
    <property type="interactions" value="2124"/>
</dbReference>
<dbReference type="GO" id="GO:0005739">
    <property type="term" value="C:mitochondrion"/>
    <property type="evidence" value="ECO:0000318"/>
    <property type="project" value="GO_Central"/>
</dbReference>
<dbReference type="STRING" id="3988.B9RBP4"/>
<evidence type="ECO:0000256" key="1">
    <source>
        <dbReference type="ARBA" id="ARBA00004273"/>
    </source>
</evidence>
<dbReference type="Pfam" id="PF00494">
    <property type="entry name" value="SQS_PSY"/>
    <property type="match status" value="1"/>
</dbReference>
<organism evidence="7 8">
    <name type="scientific">Ricinus communis</name>
    <name type="common">Castor bean</name>
    <dbReference type="NCBI Taxonomy" id="3988"/>
    <lineage>
        <taxon>Eukaryota</taxon>
        <taxon>Viridiplantae</taxon>
        <taxon>Streptophyta</taxon>
        <taxon>Embryophyta</taxon>
        <taxon>Tracheophyta</taxon>
        <taxon>Spermatophyta</taxon>
        <taxon>Magnoliopsida</taxon>
        <taxon>eudicotyledons</taxon>
        <taxon>Gunneridae</taxon>
        <taxon>Pentapetalae</taxon>
        <taxon>rosids</taxon>
        <taxon>fabids</taxon>
        <taxon>Malpighiales</taxon>
        <taxon>Euphorbiaceae</taxon>
        <taxon>Acalyphoideae</taxon>
        <taxon>Acalypheae</taxon>
        <taxon>Ricinus</taxon>
    </lineage>
</organism>
<dbReference type="InterPro" id="IPR008949">
    <property type="entry name" value="Isoprenoid_synthase_dom_sf"/>
</dbReference>
<keyword evidence="5" id="KW-0472">Membrane</keyword>
<dbReference type="InParanoid" id="B9RBP4"/>
<name>B9RBP4_RICCO</name>
<dbReference type="FunFam" id="1.10.600.10:FF:000022">
    <property type="entry name" value="NADH dehydrogenase complex assembly factor 6-like protein"/>
    <property type="match status" value="1"/>
</dbReference>
<dbReference type="GO" id="GO:0032981">
    <property type="term" value="P:mitochondrial respiratory chain complex I assembly"/>
    <property type="evidence" value="ECO:0000318"/>
    <property type="project" value="GO_Central"/>
</dbReference>
<dbReference type="SUPFAM" id="SSF48576">
    <property type="entry name" value="Terpenoid synthases"/>
    <property type="match status" value="1"/>
</dbReference>
<dbReference type="GO" id="GO:0005743">
    <property type="term" value="C:mitochondrial inner membrane"/>
    <property type="evidence" value="ECO:0007669"/>
    <property type="project" value="UniProtKB-SubCell"/>
</dbReference>
<dbReference type="Gene3D" id="1.10.600.10">
    <property type="entry name" value="Farnesyl Diphosphate Synthase"/>
    <property type="match status" value="1"/>
</dbReference>
<evidence type="ECO:0000256" key="2">
    <source>
        <dbReference type="ARBA" id="ARBA00022792"/>
    </source>
</evidence>
<dbReference type="PANTHER" id="PTHR21181">
    <property type="match status" value="1"/>
</dbReference>
<reference evidence="8" key="1">
    <citation type="journal article" date="2010" name="Nat. Biotechnol.">
        <title>Draft genome sequence of the oilseed species Ricinus communis.</title>
        <authorList>
            <person name="Chan A.P."/>
            <person name="Crabtree J."/>
            <person name="Zhao Q."/>
            <person name="Lorenzi H."/>
            <person name="Orvis J."/>
            <person name="Puiu D."/>
            <person name="Melake-Berhan A."/>
            <person name="Jones K.M."/>
            <person name="Redman J."/>
            <person name="Chen G."/>
            <person name="Cahoon E.B."/>
            <person name="Gedil M."/>
            <person name="Stanke M."/>
            <person name="Haas B.J."/>
            <person name="Wortman J.R."/>
            <person name="Fraser-Liggett C.M."/>
            <person name="Ravel J."/>
            <person name="Rabinowicz P.D."/>
        </authorList>
    </citation>
    <scope>NUCLEOTIDE SEQUENCE [LARGE SCALE GENOMIC DNA]</scope>
    <source>
        <strain evidence="8">cv. Hale</strain>
    </source>
</reference>
<keyword evidence="8" id="KW-1185">Reference proteome</keyword>
<dbReference type="PANTHER" id="PTHR21181:SF13">
    <property type="entry name" value="NADH DEHYDROGENASE (UBIQUINONE) COMPLEX I, ASSEMBLY FACTOR 6"/>
    <property type="match status" value="1"/>
</dbReference>
<proteinExistence type="inferred from homology"/>
<protein>
    <submittedName>
        <fullName evidence="7">Uncharacterized protein</fullName>
    </submittedName>
</protein>